<dbReference type="AlphaFoldDB" id="A0A644U9E9"/>
<feature type="compositionally biased region" description="Basic and acidic residues" evidence="1">
    <location>
        <begin position="19"/>
        <end position="43"/>
    </location>
</feature>
<feature type="region of interest" description="Disordered" evidence="1">
    <location>
        <begin position="608"/>
        <end position="646"/>
    </location>
</feature>
<feature type="region of interest" description="Disordered" evidence="1">
    <location>
        <begin position="58"/>
        <end position="105"/>
    </location>
</feature>
<dbReference type="EMBL" id="VSSQ01000089">
    <property type="protein sequence ID" value="MPL75568.1"/>
    <property type="molecule type" value="Genomic_DNA"/>
</dbReference>
<proteinExistence type="predicted"/>
<comment type="caution">
    <text evidence="2">The sequence shown here is derived from an EMBL/GenBank/DDBJ whole genome shotgun (WGS) entry which is preliminary data.</text>
</comment>
<feature type="compositionally biased region" description="Basic residues" evidence="1">
    <location>
        <begin position="608"/>
        <end position="640"/>
    </location>
</feature>
<name>A0A644U9E9_9ZZZZ</name>
<feature type="region of interest" description="Disordered" evidence="1">
    <location>
        <begin position="1087"/>
        <end position="1181"/>
    </location>
</feature>
<reference evidence="2" key="1">
    <citation type="submission" date="2019-08" db="EMBL/GenBank/DDBJ databases">
        <authorList>
            <person name="Kucharzyk K."/>
            <person name="Murdoch R.W."/>
            <person name="Higgins S."/>
            <person name="Loffler F."/>
        </authorList>
    </citation>
    <scope>NUCLEOTIDE SEQUENCE</scope>
</reference>
<feature type="region of interest" description="Disordered" evidence="1">
    <location>
        <begin position="419"/>
        <end position="451"/>
    </location>
</feature>
<feature type="compositionally biased region" description="Gly residues" evidence="1">
    <location>
        <begin position="1088"/>
        <end position="1100"/>
    </location>
</feature>
<feature type="compositionally biased region" description="Basic and acidic residues" evidence="1">
    <location>
        <begin position="1101"/>
        <end position="1115"/>
    </location>
</feature>
<feature type="compositionally biased region" description="Basic residues" evidence="1">
    <location>
        <begin position="1169"/>
        <end position="1181"/>
    </location>
</feature>
<accession>A0A644U9E9</accession>
<feature type="compositionally biased region" description="Basic and acidic residues" evidence="1">
    <location>
        <begin position="814"/>
        <end position="827"/>
    </location>
</feature>
<protein>
    <submittedName>
        <fullName evidence="2">Uncharacterized protein</fullName>
    </submittedName>
</protein>
<evidence type="ECO:0000256" key="1">
    <source>
        <dbReference type="SAM" id="MobiDB-lite"/>
    </source>
</evidence>
<feature type="compositionally biased region" description="Basic and acidic residues" evidence="1">
    <location>
        <begin position="58"/>
        <end position="85"/>
    </location>
</feature>
<feature type="compositionally biased region" description="Basic and acidic residues" evidence="1">
    <location>
        <begin position="226"/>
        <end position="237"/>
    </location>
</feature>
<evidence type="ECO:0000313" key="2">
    <source>
        <dbReference type="EMBL" id="MPL75568.1"/>
    </source>
</evidence>
<feature type="region of interest" description="Disordered" evidence="1">
    <location>
        <begin position="936"/>
        <end position="965"/>
    </location>
</feature>
<sequence>MHRHDRVLLDEGDGVVADPVEHQPRGEAAQHEHEHPGHPGEDHRLARVGRRRVQLLLEPHRDAEQDRQHAEREHEEHRARFRRGEGQQAEEVQDRRRIGRGQVADPADEGRVIELDGDVDHLVEREEDRDLQQHRQTACGRVDLLALVEGHHLLLHLLRVALGALFHRLHLGLQLLHLRHRDVGFARQREDQGLDDDGEPDDRPAHCAGQVQAVRADRAVQPVQQAEHRLRQEEEPAPVDRVDKAGDAGVVLVVLDHLPLLRTGEEAGFGDGRGARGNLHHRQAGLGLIEVGTGGVFDDRGEGPVRRDQRRHPVLVGEADPAVFACRDQLGLALAGDGVELGQVLVLDLFERVVGHPHRTFVQHIDAVALRNAVAGDDAIGGKTHRRAGVVLDALGDGEEVVVINRDRAGEAQARAVVPAQRDRGLRGQHGIGGRGPQRLRPGHQRRVEPAGGRPAIDRVIGLGVQIGAPHRGKQPHQGRVGLERFLVFPQRQVVEAAAEQRDRAGERRRVDADARGIRVARLRRGRRGVEHGAGHGLGRCRGRGRGGGLCRNRGAVCRGRGLRREEVGPTDQHERREDGRDDEVLVLAIHGGPSACRSGFAVVQSKGRRKVKRFSPKSRGNHGLRPGRRRVWSRLRRRPPPGSAALDARRRRQLLGVALEPVEGLLEAHWRGDRVALDVVRAELGEHRMLADARYPLGEGLDADLLGHGDDRSDKALLIGVGVDIAHKACMDTHALRAGAADGADRHLAGAKPGKFELAAKRGAMHEIAPDHLVVEARDCAAAQHQAQPLRLDVEAFELPFQPRRHLRVRQHLGRDADRQRADRQPDPLPAAQRAEALVEHQLRQPFAQPLRIDRGQDLGLGEDAALAVQPARHRLHPRDLAGVGGKLRAEMADDLGGFERLEHLGGERAVAALAVLHLGGEGADRTWPVAPGLFRRPLGRGDQPGPGRHRRAPHQAKADMDAGREAAPLHRIGFLAAGLQPRRKLDQAFKVLPLRRVQHHREARAAEPAEPVAFAHGAAQPVRKQLQQGLELVGQELPLQPFALVTADHQAGGVPPGPLRLAQQIVHQQLAFAAQWQAGDAVAAGTVGGRGEGAGQPGDGKRGDADHQHRVDAEPDPGQQHGRQEGQQFLAAEDRSDARASQGAAPAHVPEPDHHPSPKPCRTGPARSRHARPKKSAEG</sequence>
<feature type="region of interest" description="Disordered" evidence="1">
    <location>
        <begin position="809"/>
        <end position="829"/>
    </location>
</feature>
<feature type="region of interest" description="Disordered" evidence="1">
    <location>
        <begin position="218"/>
        <end position="237"/>
    </location>
</feature>
<organism evidence="2">
    <name type="scientific">bioreactor metagenome</name>
    <dbReference type="NCBI Taxonomy" id="1076179"/>
    <lineage>
        <taxon>unclassified sequences</taxon>
        <taxon>metagenomes</taxon>
        <taxon>ecological metagenomes</taxon>
    </lineage>
</organism>
<gene>
    <name evidence="2" type="ORF">SDC9_21394</name>
</gene>
<feature type="region of interest" description="Disordered" evidence="1">
    <location>
        <begin position="1"/>
        <end position="43"/>
    </location>
</feature>